<dbReference type="GO" id="GO:0098797">
    <property type="term" value="C:plasma membrane protein complex"/>
    <property type="evidence" value="ECO:0007669"/>
    <property type="project" value="TreeGrafter"/>
</dbReference>
<evidence type="ECO:0000313" key="11">
    <source>
        <dbReference type="Proteomes" id="UP000237883"/>
    </source>
</evidence>
<dbReference type="InterPro" id="IPR003838">
    <property type="entry name" value="ABC3_permease_C"/>
</dbReference>
<evidence type="ECO:0000256" key="5">
    <source>
        <dbReference type="ARBA" id="ARBA00022989"/>
    </source>
</evidence>
<keyword evidence="5 7" id="KW-1133">Transmembrane helix</keyword>
<feature type="transmembrane region" description="Helical" evidence="7">
    <location>
        <begin position="303"/>
        <end position="322"/>
    </location>
</feature>
<keyword evidence="4 7" id="KW-0812">Transmembrane</keyword>
<sequence length="458" mass="50180">MIKNALAYVTRKRLKSLIILLVITAMATLSMIGLSIKDATNRAAAKTFGNITNSFTMEINRQVNEGTPRGGGNIRNEDINKIVKSGHVKDYVKRIGAVADLVGYDIIRTEATNRNEDEERIEKFKSTVMVTGVNDSSKETKFVSGAFRLVDGKHLEKTDKNKVLIHKDLAEKNNLKVGDKIKIKSNKYDADNEKQADETIEVEIKGIFDGHNKGGASAAVELYENNIISDIDTAAKLYGNTEQSAVYQDATFFVKGDKNLDKVIKNIKGLDIDWNKYSLVKSTSNYPALQESISGIYSSANKLFVGGIIFAGIVVSLLLFLWMNSRKKEVAVLLSIGRTKNEIAIQFASELIFVAIPAYIISFFAAGALGKVIGNKVLRSVTGGIADGIAKESASSGLGGGAEVDGFNKTLTSLDVIIDTRAFIYVVLFMTMILSISLIISTYRILRKRPKELLIDVK</sequence>
<dbReference type="Pfam" id="PF02687">
    <property type="entry name" value="FtsX"/>
    <property type="match status" value="1"/>
</dbReference>
<keyword evidence="3" id="KW-1003">Cell membrane</keyword>
<comment type="similarity">
    <text evidence="2">Belongs to the ABC-4 integral membrane protein family. LolC/E subfamily.</text>
</comment>
<dbReference type="RefSeq" id="WP_106057951.1">
    <property type="nucleotide sequence ID" value="NZ_CP027228.1"/>
</dbReference>
<evidence type="ECO:0000259" key="9">
    <source>
        <dbReference type="Pfam" id="PF12704"/>
    </source>
</evidence>
<evidence type="ECO:0000259" key="8">
    <source>
        <dbReference type="Pfam" id="PF02687"/>
    </source>
</evidence>
<dbReference type="GeneID" id="78392307"/>
<evidence type="ECO:0000256" key="1">
    <source>
        <dbReference type="ARBA" id="ARBA00004651"/>
    </source>
</evidence>
<dbReference type="PANTHER" id="PTHR30489:SF0">
    <property type="entry name" value="LIPOPROTEIN-RELEASING SYSTEM TRANSMEMBRANE PROTEIN LOLE"/>
    <property type="match status" value="1"/>
</dbReference>
<dbReference type="InterPro" id="IPR051447">
    <property type="entry name" value="Lipoprotein-release_system"/>
</dbReference>
<dbReference type="InterPro" id="IPR025857">
    <property type="entry name" value="MacB_PCD"/>
</dbReference>
<dbReference type="GO" id="GO:0044874">
    <property type="term" value="P:lipoprotein localization to outer membrane"/>
    <property type="evidence" value="ECO:0007669"/>
    <property type="project" value="TreeGrafter"/>
</dbReference>
<gene>
    <name evidence="10" type="ORF">C5Q96_08530</name>
</gene>
<dbReference type="PANTHER" id="PTHR30489">
    <property type="entry name" value="LIPOPROTEIN-RELEASING SYSTEM TRANSMEMBRANE PROTEIN LOLE"/>
    <property type="match status" value="1"/>
</dbReference>
<evidence type="ECO:0000313" key="10">
    <source>
        <dbReference type="EMBL" id="AVM48897.1"/>
    </source>
</evidence>
<dbReference type="Proteomes" id="UP000237883">
    <property type="component" value="Chromosome"/>
</dbReference>
<protein>
    <submittedName>
        <fullName evidence="10">ABC transporter permease</fullName>
    </submittedName>
</protein>
<feature type="transmembrane region" description="Helical" evidence="7">
    <location>
        <begin position="343"/>
        <end position="369"/>
    </location>
</feature>
<evidence type="ECO:0000256" key="3">
    <source>
        <dbReference type="ARBA" id="ARBA00022475"/>
    </source>
</evidence>
<dbReference type="Pfam" id="PF12704">
    <property type="entry name" value="MacB_PCD"/>
    <property type="match status" value="1"/>
</dbReference>
<name>A0A2S0L6H8_9FIRM</name>
<dbReference type="KEGG" id="mdv:C5Q96_08530"/>
<organism evidence="10 11">
    <name type="scientific">Mogibacterium diversum</name>
    <dbReference type="NCBI Taxonomy" id="114527"/>
    <lineage>
        <taxon>Bacteria</taxon>
        <taxon>Bacillati</taxon>
        <taxon>Bacillota</taxon>
        <taxon>Clostridia</taxon>
        <taxon>Peptostreptococcales</taxon>
        <taxon>Anaerovoracaceae</taxon>
        <taxon>Mogibacterium</taxon>
    </lineage>
</organism>
<feature type="transmembrane region" description="Helical" evidence="7">
    <location>
        <begin position="16"/>
        <end position="36"/>
    </location>
</feature>
<feature type="transmembrane region" description="Helical" evidence="7">
    <location>
        <begin position="422"/>
        <end position="446"/>
    </location>
</feature>
<accession>A0A2S0L6H8</accession>
<feature type="domain" description="ABC3 transporter permease C-terminal" evidence="8">
    <location>
        <begin position="304"/>
        <end position="449"/>
    </location>
</feature>
<evidence type="ECO:0000256" key="6">
    <source>
        <dbReference type="ARBA" id="ARBA00023136"/>
    </source>
</evidence>
<keyword evidence="6 7" id="KW-0472">Membrane</keyword>
<dbReference type="EMBL" id="CP027228">
    <property type="protein sequence ID" value="AVM48897.1"/>
    <property type="molecule type" value="Genomic_DNA"/>
</dbReference>
<evidence type="ECO:0000256" key="7">
    <source>
        <dbReference type="SAM" id="Phobius"/>
    </source>
</evidence>
<feature type="domain" description="MacB-like periplasmic core" evidence="9">
    <location>
        <begin position="18"/>
        <end position="249"/>
    </location>
</feature>
<evidence type="ECO:0000256" key="2">
    <source>
        <dbReference type="ARBA" id="ARBA00005236"/>
    </source>
</evidence>
<proteinExistence type="inferred from homology"/>
<comment type="subcellular location">
    <subcellularLocation>
        <location evidence="1">Cell membrane</location>
        <topology evidence="1">Multi-pass membrane protein</topology>
    </subcellularLocation>
</comment>
<dbReference type="AlphaFoldDB" id="A0A2S0L6H8"/>
<reference evidence="11" key="1">
    <citation type="submission" date="2018-02" db="EMBL/GenBank/DDBJ databases">
        <authorList>
            <person name="Holder M.E."/>
            <person name="Ajami N.J."/>
            <person name="Petrosino J.F."/>
        </authorList>
    </citation>
    <scope>NUCLEOTIDE SEQUENCE [LARGE SCALE GENOMIC DNA]</scope>
    <source>
        <strain evidence="11">CCUG 47132</strain>
    </source>
</reference>
<evidence type="ECO:0000256" key="4">
    <source>
        <dbReference type="ARBA" id="ARBA00022692"/>
    </source>
</evidence>
<dbReference type="OrthoDB" id="9812886at2"/>
<keyword evidence="11" id="KW-1185">Reference proteome</keyword>